<dbReference type="Proteomes" id="UP000030666">
    <property type="component" value="Unassembled WGS sequence"/>
</dbReference>
<evidence type="ECO:0000256" key="2">
    <source>
        <dbReference type="SAM" id="SignalP"/>
    </source>
</evidence>
<feature type="transmembrane region" description="Helical" evidence="1">
    <location>
        <begin position="312"/>
        <end position="334"/>
    </location>
</feature>
<dbReference type="NCBIfam" id="TIGR01477">
    <property type="entry name" value="RIFIN"/>
    <property type="match status" value="1"/>
</dbReference>
<proteinExistence type="predicted"/>
<dbReference type="EMBL" id="KE123550">
    <property type="protein sequence ID" value="EUT70325.1"/>
    <property type="molecule type" value="Genomic_DNA"/>
</dbReference>
<dbReference type="OrthoDB" id="379121at2759"/>
<name>W7FNC5_PLAFA</name>
<sequence>MRIHYINMFLFSLMFNILLNVHKNHYNTTLHTPNTTKIPTTRLLCECELYAPPNYNNDPEMKQVMDNFDRHTQQRFHEYEQRMIKNRKQCKEQCEKDIQKIILKEKIQKELREKLSALQIDISTHDIPTCVCEKSIADKVEKGCLKCTQNLGGIVAPSSGVLAGIAEGALHAWKPTAITAAKKAALAEATDAATKAGMKAVSLKIKGLRLSFTDADGFIDLSSIVSKLTYKNGDALVESAKELIGTACINPNTKNTTSFYNSVIVYGGESNIKGFAQAGSDAFQATLTTKTAEFKETYMAAVNSTYAGWQTAIIASIVTIVVIVLIMVIIYLILRNRRKKKMKKKLQYIKLLKE</sequence>
<keyword evidence="2" id="KW-0732">Signal</keyword>
<dbReference type="Pfam" id="PF02009">
    <property type="entry name" value="RIFIN"/>
    <property type="match status" value="1"/>
</dbReference>
<organism evidence="3">
    <name type="scientific">Plasmodium falciparum Santa Lucia</name>
    <dbReference type="NCBI Taxonomy" id="478859"/>
    <lineage>
        <taxon>Eukaryota</taxon>
        <taxon>Sar</taxon>
        <taxon>Alveolata</taxon>
        <taxon>Apicomplexa</taxon>
        <taxon>Aconoidasida</taxon>
        <taxon>Haemosporida</taxon>
        <taxon>Plasmodiidae</taxon>
        <taxon>Plasmodium</taxon>
        <taxon>Plasmodium (Laverania)</taxon>
    </lineage>
</organism>
<protein>
    <recommendedName>
        <fullName evidence="4">Surface antigen</fullName>
    </recommendedName>
</protein>
<dbReference type="InterPro" id="IPR006373">
    <property type="entry name" value="VSA_Rifin"/>
</dbReference>
<reference evidence="3" key="1">
    <citation type="submission" date="2013-02" db="EMBL/GenBank/DDBJ databases">
        <title>The Genome Sequence of Plasmodium falciparum Santa Lucia.</title>
        <authorList>
            <consortium name="The Broad Institute Genome Sequencing Platform"/>
            <consortium name="The Broad Institute Genome Sequencing Center for Infectious Disease"/>
            <person name="Neafsey D."/>
            <person name="Cheeseman I."/>
            <person name="Volkman S."/>
            <person name="Adams J."/>
            <person name="Walker B."/>
            <person name="Young S.K."/>
            <person name="Zeng Q."/>
            <person name="Gargeya S."/>
            <person name="Fitzgerald M."/>
            <person name="Haas B."/>
            <person name="Abouelleil A."/>
            <person name="Alvarado L."/>
            <person name="Arachchi H.M."/>
            <person name="Berlin A.M."/>
            <person name="Chapman S.B."/>
            <person name="Dewar J."/>
            <person name="Goldberg J."/>
            <person name="Griggs A."/>
            <person name="Gujja S."/>
            <person name="Hansen M."/>
            <person name="Howarth C."/>
            <person name="Imamovic A."/>
            <person name="Larimer J."/>
            <person name="McCowan C."/>
            <person name="Murphy C."/>
            <person name="Neiman D."/>
            <person name="Pearson M."/>
            <person name="Priest M."/>
            <person name="Roberts A."/>
            <person name="Saif S."/>
            <person name="Shea T."/>
            <person name="Sisk P."/>
            <person name="Sykes S."/>
            <person name="Wortman J."/>
            <person name="Nusbaum C."/>
            <person name="Birren B."/>
        </authorList>
    </citation>
    <scope>NUCLEOTIDE SEQUENCE [LARGE SCALE GENOMIC DNA]</scope>
    <source>
        <strain evidence="3">Santa Lucia</strain>
    </source>
</reference>
<feature type="chain" id="PRO_5004892852" description="Surface antigen" evidence="2">
    <location>
        <begin position="24"/>
        <end position="354"/>
    </location>
</feature>
<keyword evidence="1" id="KW-0812">Transmembrane</keyword>
<evidence type="ECO:0000313" key="3">
    <source>
        <dbReference type="EMBL" id="EUT70325.1"/>
    </source>
</evidence>
<keyword evidence="1" id="KW-1133">Transmembrane helix</keyword>
<accession>W7FNC5</accession>
<evidence type="ECO:0000256" key="1">
    <source>
        <dbReference type="SAM" id="Phobius"/>
    </source>
</evidence>
<evidence type="ECO:0008006" key="4">
    <source>
        <dbReference type="Google" id="ProtNLM"/>
    </source>
</evidence>
<feature type="signal peptide" evidence="2">
    <location>
        <begin position="1"/>
        <end position="23"/>
    </location>
</feature>
<gene>
    <name evidence="3" type="ORF">PFAG_06077</name>
</gene>
<keyword evidence="1" id="KW-0472">Membrane</keyword>
<dbReference type="AlphaFoldDB" id="W7FNC5"/>